<dbReference type="Proteomes" id="UP000291187">
    <property type="component" value="Unassembled WGS sequence"/>
</dbReference>
<dbReference type="EMBL" id="RYUM01000006">
    <property type="protein sequence ID" value="RYQ20065.1"/>
    <property type="molecule type" value="Genomic_DNA"/>
</dbReference>
<reference evidence="1 2" key="1">
    <citation type="submission" date="2018-12" db="EMBL/GenBank/DDBJ databases">
        <title>Unveiling genomic diversity among members of the Bifidobacterium pseudolongum species, a widely distributed gut commensal of the animal kingdom.</title>
        <authorList>
            <person name="Lugli G.A."/>
            <person name="Duranti S."/>
            <person name="Albert K."/>
            <person name="Mancabelli L."/>
            <person name="Napoli S."/>
            <person name="Viappiani A."/>
            <person name="Anzalone R."/>
            <person name="Longhi G."/>
            <person name="Milani C."/>
            <person name="Turroni F."/>
            <person name="Alessandri G."/>
            <person name="Sela D.A."/>
            <person name="Van Sinderen D."/>
            <person name="Ventura M."/>
        </authorList>
    </citation>
    <scope>NUCLEOTIDE SEQUENCE [LARGE SCALE GENOMIC DNA]</scope>
    <source>
        <strain evidence="1 2">2071B</strain>
    </source>
</reference>
<dbReference type="RefSeq" id="WP_129864073.1">
    <property type="nucleotide sequence ID" value="NZ_RYUM01000006.1"/>
</dbReference>
<comment type="caution">
    <text evidence="1">The sequence shown here is derived from an EMBL/GenBank/DDBJ whole genome shotgun (WGS) entry which is preliminary data.</text>
</comment>
<dbReference type="AlphaFoldDB" id="A0A4Q5A977"/>
<name>A0A4Q5A977_9BIFI</name>
<evidence type="ECO:0000313" key="1">
    <source>
        <dbReference type="EMBL" id="RYQ20065.1"/>
    </source>
</evidence>
<sequence>MNENNTARIADALEQLVSIAEACRLNHVESLTCGEFMAGVSFDTDTQSEQVTQHDVVTSYVRLGLDDMGLGFDVRQINDEPAECYGDATAEWHFQSPDELHALAAAFRTRYAAAIDMVATTWAQRIADGTIPAAEA</sequence>
<evidence type="ECO:0000313" key="2">
    <source>
        <dbReference type="Proteomes" id="UP000291187"/>
    </source>
</evidence>
<protein>
    <submittedName>
        <fullName evidence="1">Uncharacterized protein</fullName>
    </submittedName>
</protein>
<proteinExistence type="predicted"/>
<accession>A0A4Q5A977</accession>
<gene>
    <name evidence="1" type="ORF">PG2071B_0476</name>
</gene>
<organism evidence="1 2">
    <name type="scientific">Bifidobacterium pseudolongum subsp. globosum</name>
    <dbReference type="NCBI Taxonomy" id="1690"/>
    <lineage>
        <taxon>Bacteria</taxon>
        <taxon>Bacillati</taxon>
        <taxon>Actinomycetota</taxon>
        <taxon>Actinomycetes</taxon>
        <taxon>Bifidobacteriales</taxon>
        <taxon>Bifidobacteriaceae</taxon>
        <taxon>Bifidobacterium</taxon>
    </lineage>
</organism>